<sequence length="57" mass="6743">MYYKGIGPENGKAVDGREAYLYAKTHIDEMPDEDKRLFVEFFFSGNWVREDEHAKKL</sequence>
<dbReference type="OrthoDB" id="107599at186803"/>
<dbReference type="RefSeq" id="WP_002578085.1">
    <property type="nucleotide sequence ID" value="NZ_KB851182.1"/>
</dbReference>
<dbReference type="EMBL" id="AGYH01000018">
    <property type="protein sequence ID" value="ENZ46917.1"/>
    <property type="molecule type" value="Genomic_DNA"/>
</dbReference>
<dbReference type="PATRIC" id="fig|997894.4.peg.5751"/>
<keyword evidence="2" id="KW-1185">Reference proteome</keyword>
<name>R0BRJ6_9FIRM</name>
<gene>
    <name evidence="1" type="ORF">HMPREF1085_05511</name>
</gene>
<organism evidence="1 2">
    <name type="scientific">Enterocloster bolteae 90A9</name>
    <dbReference type="NCBI Taxonomy" id="997894"/>
    <lineage>
        <taxon>Bacteria</taxon>
        <taxon>Bacillati</taxon>
        <taxon>Bacillota</taxon>
        <taxon>Clostridia</taxon>
        <taxon>Lachnospirales</taxon>
        <taxon>Lachnospiraceae</taxon>
        <taxon>Enterocloster</taxon>
    </lineage>
</organism>
<dbReference type="GeneID" id="43311662"/>
<comment type="caution">
    <text evidence="1">The sequence shown here is derived from an EMBL/GenBank/DDBJ whole genome shotgun (WGS) entry which is preliminary data.</text>
</comment>
<reference evidence="1 2" key="1">
    <citation type="submission" date="2013-01" db="EMBL/GenBank/DDBJ databases">
        <title>The Genome Sequence of Clostridium bolteae 90A9.</title>
        <authorList>
            <consortium name="The Broad Institute Genome Sequencing Platform"/>
            <person name="Earl A."/>
            <person name="Ward D."/>
            <person name="Feldgarden M."/>
            <person name="Gevers D."/>
            <person name="Courvalin P."/>
            <person name="Lambert T."/>
            <person name="Walker B."/>
            <person name="Young S.K."/>
            <person name="Zeng Q."/>
            <person name="Gargeya S."/>
            <person name="Fitzgerald M."/>
            <person name="Haas B."/>
            <person name="Abouelleil A."/>
            <person name="Alvarado L."/>
            <person name="Arachchi H.M."/>
            <person name="Berlin A.M."/>
            <person name="Chapman S.B."/>
            <person name="Dewar J."/>
            <person name="Goldberg J."/>
            <person name="Griggs A."/>
            <person name="Gujja S."/>
            <person name="Hansen M."/>
            <person name="Howarth C."/>
            <person name="Imamovic A."/>
            <person name="Larimer J."/>
            <person name="McCowan C."/>
            <person name="Murphy C."/>
            <person name="Neiman D."/>
            <person name="Pearson M."/>
            <person name="Priest M."/>
            <person name="Roberts A."/>
            <person name="Saif S."/>
            <person name="Shea T."/>
            <person name="Sisk P."/>
            <person name="Sykes S."/>
            <person name="Wortman J."/>
            <person name="Nusbaum C."/>
            <person name="Birren B."/>
        </authorList>
    </citation>
    <scope>NUCLEOTIDE SEQUENCE [LARGE SCALE GENOMIC DNA]</scope>
    <source>
        <strain evidence="1 2">90A9</strain>
    </source>
</reference>
<evidence type="ECO:0000313" key="1">
    <source>
        <dbReference type="EMBL" id="ENZ46917.1"/>
    </source>
</evidence>
<evidence type="ECO:0000313" key="2">
    <source>
        <dbReference type="Proteomes" id="UP000013126"/>
    </source>
</evidence>
<dbReference type="AlphaFoldDB" id="R0BRJ6"/>
<dbReference type="HOGENOM" id="CLU_2988476_0_0_9"/>
<proteinExistence type="predicted"/>
<accession>R0BRJ6</accession>
<dbReference type="Proteomes" id="UP000013126">
    <property type="component" value="Unassembled WGS sequence"/>
</dbReference>
<protein>
    <submittedName>
        <fullName evidence="1">Uncharacterized protein</fullName>
    </submittedName>
</protein>